<dbReference type="InterPro" id="IPR035965">
    <property type="entry name" value="PAS-like_dom_sf"/>
</dbReference>
<dbReference type="AlphaFoldDB" id="A0A3B0VI36"/>
<sequence>MLQAGGEAVISKRLGMARGKSHYAAVFMESAVTVIDQEGVIVESSGPVKEFFALGERELAEKNWFELFVAEQEVAGLRVGIKGLESNSAFSFISDYKANNKVFQWYGFVFTDGEGRRRIAFTVEDVSDCKELGRQLEKYMVELERMNRAQSVRELRMDEMRRKIGELEQSLVHCKGMGRA</sequence>
<proteinExistence type="predicted"/>
<evidence type="ECO:0000313" key="1">
    <source>
        <dbReference type="EMBL" id="VAW36459.1"/>
    </source>
</evidence>
<dbReference type="SUPFAM" id="SSF55785">
    <property type="entry name" value="PYP-like sensor domain (PAS domain)"/>
    <property type="match status" value="1"/>
</dbReference>
<dbReference type="EMBL" id="UOEZ01000041">
    <property type="protein sequence ID" value="VAW36459.1"/>
    <property type="molecule type" value="Genomic_DNA"/>
</dbReference>
<organism evidence="1">
    <name type="scientific">hydrothermal vent metagenome</name>
    <dbReference type="NCBI Taxonomy" id="652676"/>
    <lineage>
        <taxon>unclassified sequences</taxon>
        <taxon>metagenomes</taxon>
        <taxon>ecological metagenomes</taxon>
    </lineage>
</organism>
<reference evidence="1" key="1">
    <citation type="submission" date="2018-06" db="EMBL/GenBank/DDBJ databases">
        <authorList>
            <person name="Zhirakovskaya E."/>
        </authorList>
    </citation>
    <scope>NUCLEOTIDE SEQUENCE</scope>
</reference>
<protein>
    <recommendedName>
        <fullName evidence="2">PAC domain-containing protein</fullName>
    </recommendedName>
</protein>
<accession>A0A3B0VI36</accession>
<gene>
    <name evidence="1" type="ORF">MNBD_DELTA02-229</name>
</gene>
<name>A0A3B0VI36_9ZZZZ</name>
<evidence type="ECO:0008006" key="2">
    <source>
        <dbReference type="Google" id="ProtNLM"/>
    </source>
</evidence>